<dbReference type="InterPro" id="IPR023210">
    <property type="entry name" value="NADP_OxRdtase_dom"/>
</dbReference>
<comment type="caution">
    <text evidence="3">The sequence shown here is derived from an EMBL/GenBank/DDBJ whole genome shotgun (WGS) entry which is preliminary data.</text>
</comment>
<proteinExistence type="predicted"/>
<gene>
    <name evidence="3" type="ORF">SGQ83_12925</name>
</gene>
<dbReference type="Pfam" id="PF00248">
    <property type="entry name" value="Aldo_ket_red"/>
    <property type="match status" value="1"/>
</dbReference>
<dbReference type="InterPro" id="IPR020471">
    <property type="entry name" value="AKR"/>
</dbReference>
<name>A0ABU4RD99_9FLAO</name>
<evidence type="ECO:0000313" key="4">
    <source>
        <dbReference type="Proteomes" id="UP001273350"/>
    </source>
</evidence>
<evidence type="ECO:0000313" key="3">
    <source>
        <dbReference type="EMBL" id="MDX6190256.1"/>
    </source>
</evidence>
<evidence type="ECO:0000259" key="2">
    <source>
        <dbReference type="Pfam" id="PF00248"/>
    </source>
</evidence>
<dbReference type="Gene3D" id="3.20.20.100">
    <property type="entry name" value="NADP-dependent oxidoreductase domain"/>
    <property type="match status" value="1"/>
</dbReference>
<dbReference type="EMBL" id="JAWXVI010000006">
    <property type="protein sequence ID" value="MDX6190256.1"/>
    <property type="molecule type" value="Genomic_DNA"/>
</dbReference>
<keyword evidence="4" id="KW-1185">Reference proteome</keyword>
<dbReference type="PANTHER" id="PTHR43625">
    <property type="entry name" value="AFLATOXIN B1 ALDEHYDE REDUCTASE"/>
    <property type="match status" value="1"/>
</dbReference>
<accession>A0ABU4RD99</accession>
<dbReference type="PRINTS" id="PR00069">
    <property type="entry name" value="ALDKETRDTASE"/>
</dbReference>
<sequence>MKKTITIGANTNNPITINRLGYGTMRLPGDFVWGEPKNKDEASEILRTASRKGINFLDTADFYGDDITNKLIAETLYPYNDDLLICTKVGAGRTPDKGWCVFNTPENLRTSIERNLKTLKLEQLSLVHFRVMPNSETPFKESLQAMFDMQKEGEILHIGLSNVSPEELEIGLSMGNIVSVENAFGYGQRTSFELHGTQTRGLQEVMPLCIANNITMVPFWSLLNSLSKNDDKIAVIAKKYKVSTAQLNIAWLLHFNDLILPIPGTSQLKHFEENIAALDIQITEEDMAFLA</sequence>
<dbReference type="CDD" id="cd19088">
    <property type="entry name" value="AKR_AKR13B1"/>
    <property type="match status" value="1"/>
</dbReference>
<keyword evidence="1" id="KW-0560">Oxidoreductase</keyword>
<dbReference type="InterPro" id="IPR036812">
    <property type="entry name" value="NAD(P)_OxRdtase_dom_sf"/>
</dbReference>
<dbReference type="InterPro" id="IPR050791">
    <property type="entry name" value="Aldo-Keto_reductase"/>
</dbReference>
<reference evidence="3 4" key="1">
    <citation type="submission" date="2023-11" db="EMBL/GenBank/DDBJ databases">
        <title>Unpublished Manusciprt.</title>
        <authorList>
            <person name="Saticioglu I.B."/>
            <person name="Ay H."/>
            <person name="Ajmi N."/>
            <person name="Altun S."/>
            <person name="Duman M."/>
        </authorList>
    </citation>
    <scope>NUCLEOTIDE SEQUENCE [LARGE SCALE GENOMIC DNA]</scope>
    <source>
        <strain evidence="3 4">Fl-318</strain>
    </source>
</reference>
<dbReference type="PANTHER" id="PTHR43625:SF40">
    <property type="entry name" value="ALDO-KETO REDUCTASE YAKC [NADP(+)]"/>
    <property type="match status" value="1"/>
</dbReference>
<organism evidence="3 4">
    <name type="scientific">Flavobacterium cupriresistens</name>
    <dbReference type="NCBI Taxonomy" id="2893885"/>
    <lineage>
        <taxon>Bacteria</taxon>
        <taxon>Pseudomonadati</taxon>
        <taxon>Bacteroidota</taxon>
        <taxon>Flavobacteriia</taxon>
        <taxon>Flavobacteriales</taxon>
        <taxon>Flavobacteriaceae</taxon>
        <taxon>Flavobacterium</taxon>
    </lineage>
</organism>
<dbReference type="RefSeq" id="WP_230003500.1">
    <property type="nucleotide sequence ID" value="NZ_CP087134.1"/>
</dbReference>
<evidence type="ECO:0000256" key="1">
    <source>
        <dbReference type="ARBA" id="ARBA00023002"/>
    </source>
</evidence>
<dbReference type="SUPFAM" id="SSF51430">
    <property type="entry name" value="NAD(P)-linked oxidoreductase"/>
    <property type="match status" value="1"/>
</dbReference>
<protein>
    <submittedName>
        <fullName evidence="3">Aldo/keto reductase</fullName>
    </submittedName>
</protein>
<feature type="domain" description="NADP-dependent oxidoreductase" evidence="2">
    <location>
        <begin position="19"/>
        <end position="288"/>
    </location>
</feature>
<dbReference type="Proteomes" id="UP001273350">
    <property type="component" value="Unassembled WGS sequence"/>
</dbReference>